<keyword evidence="5" id="KW-0732">Signal</keyword>
<comment type="similarity">
    <text evidence="2 13">Belongs to the glycosyl hydrolase 17 family.</text>
</comment>
<feature type="compositionally biased region" description="Polar residues" evidence="14">
    <location>
        <begin position="574"/>
        <end position="585"/>
    </location>
</feature>
<evidence type="ECO:0000256" key="4">
    <source>
        <dbReference type="ARBA" id="ARBA00022723"/>
    </source>
</evidence>
<dbReference type="FunFam" id="2.60.40.420:FF:000034">
    <property type="entry name" value="Cupredoxin superfamily protein"/>
    <property type="match status" value="1"/>
</dbReference>
<evidence type="ECO:0000256" key="5">
    <source>
        <dbReference type="ARBA" id="ARBA00022729"/>
    </source>
</evidence>
<keyword evidence="6" id="KW-0378">Hydrolase</keyword>
<dbReference type="InterPro" id="IPR017853">
    <property type="entry name" value="GH"/>
</dbReference>
<evidence type="ECO:0000256" key="7">
    <source>
        <dbReference type="ARBA" id="ARBA00023008"/>
    </source>
</evidence>
<evidence type="ECO:0000256" key="9">
    <source>
        <dbReference type="ARBA" id="ARBA00023180"/>
    </source>
</evidence>
<evidence type="ECO:0000256" key="2">
    <source>
        <dbReference type="ARBA" id="ARBA00008773"/>
    </source>
</evidence>
<dbReference type="STRING" id="106549.A0A540MCR0"/>
<evidence type="ECO:0000256" key="11">
    <source>
        <dbReference type="ARBA" id="ARBA00033335"/>
    </source>
</evidence>
<dbReference type="GO" id="GO:0009055">
    <property type="term" value="F:electron transfer activity"/>
    <property type="evidence" value="ECO:0007669"/>
    <property type="project" value="InterPro"/>
</dbReference>
<feature type="region of interest" description="Disordered" evidence="14">
    <location>
        <begin position="535"/>
        <end position="588"/>
    </location>
</feature>
<comment type="caution">
    <text evidence="16">The sequence shown here is derived from an EMBL/GenBank/DDBJ whole genome shotgun (WGS) entry which is preliminary data.</text>
</comment>
<keyword evidence="8" id="KW-1015">Disulfide bond</keyword>
<dbReference type="PROSITE" id="PS00196">
    <property type="entry name" value="COPPER_BLUE"/>
    <property type="match status" value="1"/>
</dbReference>
<dbReference type="GO" id="GO:0046872">
    <property type="term" value="F:metal ion binding"/>
    <property type="evidence" value="ECO:0007669"/>
    <property type="project" value="UniProtKB-KW"/>
</dbReference>
<dbReference type="InterPro" id="IPR000490">
    <property type="entry name" value="Glyco_hydro_17"/>
</dbReference>
<dbReference type="SUPFAM" id="SSF49503">
    <property type="entry name" value="Cupredoxins"/>
    <property type="match status" value="1"/>
</dbReference>
<gene>
    <name evidence="16" type="ORF">C1H46_017874</name>
</gene>
<evidence type="ECO:0000256" key="3">
    <source>
        <dbReference type="ARBA" id="ARBA00012780"/>
    </source>
</evidence>
<dbReference type="Pfam" id="PF00332">
    <property type="entry name" value="Glyco_hydro_17"/>
    <property type="match status" value="1"/>
</dbReference>
<dbReference type="EC" id="3.2.1.39" evidence="3"/>
<keyword evidence="10" id="KW-0326">Glycosidase</keyword>
<dbReference type="Pfam" id="PF02298">
    <property type="entry name" value="Cu_bind_like"/>
    <property type="match status" value="1"/>
</dbReference>
<proteinExistence type="inferred from homology"/>
<dbReference type="Gene3D" id="2.60.40.420">
    <property type="entry name" value="Cupredoxins - blue copper proteins"/>
    <property type="match status" value="1"/>
</dbReference>
<accession>A0A540MCR0</accession>
<dbReference type="InterPro" id="IPR003245">
    <property type="entry name" value="Phytocyanin_dom"/>
</dbReference>
<keyword evidence="17" id="KW-1185">Reference proteome</keyword>
<keyword evidence="4" id="KW-0479">Metal-binding</keyword>
<evidence type="ECO:0000256" key="6">
    <source>
        <dbReference type="ARBA" id="ARBA00022801"/>
    </source>
</evidence>
<keyword evidence="7" id="KW-0186">Copper</keyword>
<dbReference type="GO" id="GO:0005975">
    <property type="term" value="P:carbohydrate metabolic process"/>
    <property type="evidence" value="ECO:0007669"/>
    <property type="project" value="InterPro"/>
</dbReference>
<dbReference type="InterPro" id="IPR044965">
    <property type="entry name" value="Glyco_hydro_17_plant"/>
</dbReference>
<dbReference type="FunFam" id="3.20.20.80:FF:000005">
    <property type="entry name" value="Glucan endo-1,3-beta-glucosidase 14"/>
    <property type="match status" value="1"/>
</dbReference>
<protein>
    <recommendedName>
        <fullName evidence="3">glucan endo-1,3-beta-D-glucosidase</fullName>
        <ecNumber evidence="3">3.2.1.39</ecNumber>
    </recommendedName>
    <alternativeName>
        <fullName evidence="11">(1-&gt;3)-beta-glucan endohydrolase</fullName>
    </alternativeName>
    <alternativeName>
        <fullName evidence="12">Beta-1,3-endoglucanase</fullName>
    </alternativeName>
</protein>
<evidence type="ECO:0000256" key="1">
    <source>
        <dbReference type="ARBA" id="ARBA00000382"/>
    </source>
</evidence>
<reference evidence="16 17" key="1">
    <citation type="journal article" date="2019" name="G3 (Bethesda)">
        <title>Sequencing of a Wild Apple (Malus baccata) Genome Unravels the Differences Between Cultivated and Wild Apple Species Regarding Disease Resistance and Cold Tolerance.</title>
        <authorList>
            <person name="Chen X."/>
        </authorList>
    </citation>
    <scope>NUCLEOTIDE SEQUENCE [LARGE SCALE GENOMIC DNA]</scope>
    <source>
        <strain evidence="17">cv. Shandingzi</strain>
        <tissue evidence="16">Leaves</tissue>
    </source>
</reference>
<feature type="domain" description="Phytocyanin" evidence="15">
    <location>
        <begin position="429"/>
        <end position="533"/>
    </location>
</feature>
<dbReference type="InterPro" id="IPR028871">
    <property type="entry name" value="BlueCu_1_BS"/>
</dbReference>
<evidence type="ECO:0000259" key="15">
    <source>
        <dbReference type="PROSITE" id="PS51485"/>
    </source>
</evidence>
<dbReference type="PROSITE" id="PS51485">
    <property type="entry name" value="PHYTOCYANIN"/>
    <property type="match status" value="1"/>
</dbReference>
<name>A0A540MCR0_MALBA</name>
<evidence type="ECO:0000256" key="10">
    <source>
        <dbReference type="ARBA" id="ARBA00023295"/>
    </source>
</evidence>
<dbReference type="PANTHER" id="PTHR32227">
    <property type="entry name" value="GLUCAN ENDO-1,3-BETA-GLUCOSIDASE BG1-RELATED-RELATED"/>
    <property type="match status" value="1"/>
</dbReference>
<evidence type="ECO:0000313" key="17">
    <source>
        <dbReference type="Proteomes" id="UP000315295"/>
    </source>
</evidence>
<evidence type="ECO:0000256" key="12">
    <source>
        <dbReference type="ARBA" id="ARBA00033417"/>
    </source>
</evidence>
<evidence type="ECO:0000256" key="13">
    <source>
        <dbReference type="RuleBase" id="RU004335"/>
    </source>
</evidence>
<feature type="compositionally biased region" description="Low complexity" evidence="14">
    <location>
        <begin position="548"/>
        <end position="560"/>
    </location>
</feature>
<dbReference type="SUPFAM" id="SSF51445">
    <property type="entry name" value="(Trans)glycosidases"/>
    <property type="match status" value="1"/>
</dbReference>
<dbReference type="Proteomes" id="UP000315295">
    <property type="component" value="Unassembled WGS sequence"/>
</dbReference>
<dbReference type="Gene3D" id="3.20.20.80">
    <property type="entry name" value="Glycosidases"/>
    <property type="match status" value="1"/>
</dbReference>
<evidence type="ECO:0000256" key="14">
    <source>
        <dbReference type="SAM" id="MobiDB-lite"/>
    </source>
</evidence>
<comment type="catalytic activity">
    <reaction evidence="1">
        <text>Hydrolysis of (1-&gt;3)-beta-D-glucosidic linkages in (1-&gt;3)-beta-D-glucans.</text>
        <dbReference type="EC" id="3.2.1.39"/>
    </reaction>
</comment>
<dbReference type="InterPro" id="IPR008972">
    <property type="entry name" value="Cupredoxin"/>
</dbReference>
<sequence>MACLKQKYCIIQRIAYGRGGFLTEVAVVVGLQDIIIRSSPTFIFHKRNAFIVNRSFTIQMELSFFCFLLLFSTTTFLNVDASFTGTYGVNYGRLADNIPSPHSVVTLLKAAKIKNVRIYDADHEVLTAFKGSGIEIIVGLGSQFLKDISVNEDRATDWIKENVQPYIPGTRIAGIAVGNEILGGTDIELSEVLLPAVKNVYNALSRLNLATSIQVSSPHSEAVFANSYPPSACIFKEDVAQFMNPLLEFFSQINSPFYINAYPFLAYKSDPEHIDLNYALFKKNAGIHDTKTNLRYDNMFDAMVDAAYFALEKAGFDKTEVIVSETGWASRGDESEAGANVQNARTYNYNLRKRLLKKRGTPHRPKMVVRAYIFALFNENLKPGPTSERNFGLFKADGSISYNIGFTGLVGPSAASSSLLSYKSAAAQTGHVVGDSIGWTIPQSGAQEYVTWAASNKFVVGDTLVFNFATNAHDVQEVPKASFDSCSSENPIGTAITTGPANITLTSAGDHYYICTYGRHCQSGQKLAITVSAASPGAAPSVPPPPSTTNTPPTTLSPTSNDPAACEPVPTPSPSMSGVPTANTTPGSLPPLGSSSHVVLASFVLSSLALVVGLFF</sequence>
<dbReference type="AlphaFoldDB" id="A0A540MCR0"/>
<evidence type="ECO:0000256" key="8">
    <source>
        <dbReference type="ARBA" id="ARBA00023157"/>
    </source>
</evidence>
<keyword evidence="9" id="KW-0325">Glycoprotein</keyword>
<dbReference type="EMBL" id="VIEB01000291">
    <property type="protein sequence ID" value="TQD96536.1"/>
    <property type="molecule type" value="Genomic_DNA"/>
</dbReference>
<organism evidence="16 17">
    <name type="scientific">Malus baccata</name>
    <name type="common">Siberian crab apple</name>
    <name type="synonym">Pyrus baccata</name>
    <dbReference type="NCBI Taxonomy" id="106549"/>
    <lineage>
        <taxon>Eukaryota</taxon>
        <taxon>Viridiplantae</taxon>
        <taxon>Streptophyta</taxon>
        <taxon>Embryophyta</taxon>
        <taxon>Tracheophyta</taxon>
        <taxon>Spermatophyta</taxon>
        <taxon>Magnoliopsida</taxon>
        <taxon>eudicotyledons</taxon>
        <taxon>Gunneridae</taxon>
        <taxon>Pentapetalae</taxon>
        <taxon>rosids</taxon>
        <taxon>fabids</taxon>
        <taxon>Rosales</taxon>
        <taxon>Rosaceae</taxon>
        <taxon>Amygdaloideae</taxon>
        <taxon>Maleae</taxon>
        <taxon>Malus</taxon>
    </lineage>
</organism>
<evidence type="ECO:0000313" key="16">
    <source>
        <dbReference type="EMBL" id="TQD96536.1"/>
    </source>
</evidence>
<dbReference type="CDD" id="cd13920">
    <property type="entry name" value="Stellacyanin"/>
    <property type="match status" value="1"/>
</dbReference>
<dbReference type="GO" id="GO:0042973">
    <property type="term" value="F:glucan endo-1,3-beta-D-glucosidase activity"/>
    <property type="evidence" value="ECO:0007669"/>
    <property type="project" value="UniProtKB-EC"/>
</dbReference>